<proteinExistence type="predicted"/>
<evidence type="ECO:0008006" key="3">
    <source>
        <dbReference type="Google" id="ProtNLM"/>
    </source>
</evidence>
<evidence type="ECO:0000313" key="1">
    <source>
        <dbReference type="EMBL" id="MDP4540573.1"/>
    </source>
</evidence>
<dbReference type="Proteomes" id="UP001235664">
    <property type="component" value="Unassembled WGS sequence"/>
</dbReference>
<protein>
    <recommendedName>
        <fullName evidence="3">Capsule polysaccharide biosynthesis protein</fullName>
    </recommendedName>
</protein>
<comment type="caution">
    <text evidence="1">The sequence shown here is derived from an EMBL/GenBank/DDBJ whole genome shotgun (WGS) entry which is preliminary data.</text>
</comment>
<dbReference type="Pfam" id="PF05159">
    <property type="entry name" value="Capsule_synth"/>
    <property type="match status" value="1"/>
</dbReference>
<evidence type="ECO:0000313" key="2">
    <source>
        <dbReference type="Proteomes" id="UP001235664"/>
    </source>
</evidence>
<dbReference type="EMBL" id="JAVAIL010000005">
    <property type="protein sequence ID" value="MDP4540573.1"/>
    <property type="molecule type" value="Genomic_DNA"/>
</dbReference>
<dbReference type="RefSeq" id="WP_305930581.1">
    <property type="nucleotide sequence ID" value="NZ_JAVAIL010000005.1"/>
</dbReference>
<reference evidence="1 2" key="1">
    <citation type="submission" date="2023-08" db="EMBL/GenBank/DDBJ databases">
        <title>genomic of DY56.</title>
        <authorList>
            <person name="Wang Y."/>
        </authorList>
    </citation>
    <scope>NUCLEOTIDE SEQUENCE [LARGE SCALE GENOMIC DNA]</scope>
    <source>
        <strain evidence="1 2">DY56-A-20</strain>
    </source>
</reference>
<keyword evidence="2" id="KW-1185">Reference proteome</keyword>
<name>A0ABT9HB75_9SPHN</name>
<accession>A0ABT9HB75</accession>
<organism evidence="1 2">
    <name type="scientific">Qipengyuania benthica</name>
    <dbReference type="NCBI Taxonomy" id="3067651"/>
    <lineage>
        <taxon>Bacteria</taxon>
        <taxon>Pseudomonadati</taxon>
        <taxon>Pseudomonadota</taxon>
        <taxon>Alphaproteobacteria</taxon>
        <taxon>Sphingomonadales</taxon>
        <taxon>Erythrobacteraceae</taxon>
        <taxon>Qipengyuania</taxon>
    </lineage>
</organism>
<gene>
    <name evidence="1" type="ORF">Q9K01_13150</name>
</gene>
<dbReference type="InterPro" id="IPR007833">
    <property type="entry name" value="Capsule_polysaccharide_synth"/>
</dbReference>
<sequence>MLEPTIPIITTLAEYQTRFWVEIGLEMRRRGREARFLSFDSRSNEMLAAAGLDYVDATSSACEAALGDKDAFEVCQDFGVERLNFWLTHEKFAFGIRDSEALIRKLAGSLLVADKAIASMPKGSRLKMLQELGGFLSVIGSHFAALHHDIPSLLLEPSFFRGRLLFLSGDIQALKLEDSASEPASAEVLAYLEDTLARSAIVIPEKDRHQYTTAFRKVVNFRNARRLIQKLIDKHLLGKEQEFGHIGSHVSSHARMILASRKLSKLYTPISQLDSFVYYPLHVPGDMALTLRSPEYLDQEALIDYICRVTPPGVAIAVKEHPAMIGAMGAEPLEKLKRRYDHFHLIPPSTNNFDVLRRADAIVTVNSKSGAEAGLLGQRVIVLGDAFYRNAPFSLPVERMADLGPALASVLDGTAPAAPQLNVQDYFAALWNETLAGELYVCDHANIERFVDSIITSLD</sequence>